<gene>
    <name evidence="3" type="ORF">C2E21_8836</name>
</gene>
<name>A0A2P6TDK8_CHLSO</name>
<feature type="region of interest" description="Disordered" evidence="2">
    <location>
        <begin position="1"/>
        <end position="51"/>
    </location>
</feature>
<proteinExistence type="predicted"/>
<dbReference type="Pfam" id="PF08315">
    <property type="entry name" value="cwf18"/>
    <property type="match status" value="1"/>
</dbReference>
<dbReference type="InterPro" id="IPR013169">
    <property type="entry name" value="mRNA_splic_Cwf18-like"/>
</dbReference>
<feature type="compositionally biased region" description="Low complexity" evidence="2">
    <location>
        <begin position="9"/>
        <end position="50"/>
    </location>
</feature>
<dbReference type="EMBL" id="LHPG02000022">
    <property type="protein sequence ID" value="PRW20717.1"/>
    <property type="molecule type" value="Genomic_DNA"/>
</dbReference>
<dbReference type="PANTHER" id="PTHR31551:SF1">
    <property type="entry name" value="COILED-COIL DOMAIN-CONTAINING PROTEIN 12"/>
    <property type="match status" value="1"/>
</dbReference>
<keyword evidence="4" id="KW-1185">Reference proteome</keyword>
<dbReference type="PANTHER" id="PTHR31551">
    <property type="entry name" value="PRE-MRNA-SPLICING FACTOR CWF18"/>
    <property type="match status" value="1"/>
</dbReference>
<dbReference type="AlphaFoldDB" id="A0A2P6TDK8"/>
<reference evidence="3 4" key="1">
    <citation type="journal article" date="2018" name="Plant J.">
        <title>Genome sequences of Chlorella sorokiniana UTEX 1602 and Micractinium conductrix SAG 241.80: implications to maltose excretion by a green alga.</title>
        <authorList>
            <person name="Arriola M.B."/>
            <person name="Velmurugan N."/>
            <person name="Zhang Y."/>
            <person name="Plunkett M.H."/>
            <person name="Hondzo H."/>
            <person name="Barney B.M."/>
        </authorList>
    </citation>
    <scope>NUCLEOTIDE SEQUENCE [LARGE SCALE GENOMIC DNA]</scope>
    <source>
        <strain evidence="4">UTEX 1602</strain>
    </source>
</reference>
<dbReference type="OrthoDB" id="10261348at2759"/>
<accession>A0A2P6TDK8</accession>
<dbReference type="GO" id="GO:0005684">
    <property type="term" value="C:U2-type spliceosomal complex"/>
    <property type="evidence" value="ECO:0007669"/>
    <property type="project" value="TreeGrafter"/>
</dbReference>
<keyword evidence="1" id="KW-0175">Coiled coil</keyword>
<evidence type="ECO:0000313" key="4">
    <source>
        <dbReference type="Proteomes" id="UP000239899"/>
    </source>
</evidence>
<dbReference type="STRING" id="3076.A0A2P6TDK8"/>
<comment type="caution">
    <text evidence="3">The sequence shown here is derived from an EMBL/GenBank/DDBJ whole genome shotgun (WGS) entry which is preliminary data.</text>
</comment>
<dbReference type="Proteomes" id="UP000239899">
    <property type="component" value="Unassembled WGS sequence"/>
</dbReference>
<dbReference type="GO" id="GO:0071014">
    <property type="term" value="C:post-mRNA release spliceosomal complex"/>
    <property type="evidence" value="ECO:0007669"/>
    <property type="project" value="TreeGrafter"/>
</dbReference>
<evidence type="ECO:0000256" key="1">
    <source>
        <dbReference type="SAM" id="Coils"/>
    </source>
</evidence>
<evidence type="ECO:0000256" key="2">
    <source>
        <dbReference type="SAM" id="MobiDB-lite"/>
    </source>
</evidence>
<protein>
    <submittedName>
        <fullName evidence="3">Coiled-coil domain-containing 12-like</fullName>
    </submittedName>
</protein>
<sequence>MDPARKARLAALRAEAAAAGDAGDGDAGAAPAAEQQQADAGEQQQEDGQPVLRFRNYAPVADERIQHEKVAPAQVPEFEEVTVDVDAVLGDNPEEVLINVAPKKANWDLRRDIAGSLARLERRTQAAMIKLMQQEEQRRQEEEQQGE</sequence>
<organism evidence="3 4">
    <name type="scientific">Chlorella sorokiniana</name>
    <name type="common">Freshwater green alga</name>
    <dbReference type="NCBI Taxonomy" id="3076"/>
    <lineage>
        <taxon>Eukaryota</taxon>
        <taxon>Viridiplantae</taxon>
        <taxon>Chlorophyta</taxon>
        <taxon>core chlorophytes</taxon>
        <taxon>Trebouxiophyceae</taxon>
        <taxon>Chlorellales</taxon>
        <taxon>Chlorellaceae</taxon>
        <taxon>Chlorella clade</taxon>
        <taxon>Chlorella</taxon>
    </lineage>
</organism>
<evidence type="ECO:0000313" key="3">
    <source>
        <dbReference type="EMBL" id="PRW20717.1"/>
    </source>
</evidence>
<feature type="coiled-coil region" evidence="1">
    <location>
        <begin position="117"/>
        <end position="145"/>
    </location>
</feature>